<accession>A0A9D9N2M6</accession>
<dbReference type="InterPro" id="IPR018725">
    <property type="entry name" value="DUF2259_secreted"/>
</dbReference>
<evidence type="ECO:0000313" key="3">
    <source>
        <dbReference type="Proteomes" id="UP000823638"/>
    </source>
</evidence>
<gene>
    <name evidence="2" type="ORF">IAA81_06655</name>
</gene>
<keyword evidence="1" id="KW-0732">Signal</keyword>
<feature type="signal peptide" evidence="1">
    <location>
        <begin position="1"/>
        <end position="19"/>
    </location>
</feature>
<organism evidence="2 3">
    <name type="scientific">Candidatus Gallitreponema excrementavium</name>
    <dbReference type="NCBI Taxonomy" id="2840840"/>
    <lineage>
        <taxon>Bacteria</taxon>
        <taxon>Pseudomonadati</taxon>
        <taxon>Spirochaetota</taxon>
        <taxon>Spirochaetia</taxon>
        <taxon>Spirochaetales</taxon>
        <taxon>Candidatus Gallitreponema</taxon>
    </lineage>
</organism>
<name>A0A9D9N2M6_9SPIR</name>
<dbReference type="EMBL" id="JADIMM010000080">
    <property type="protein sequence ID" value="MBO8457893.1"/>
    <property type="molecule type" value="Genomic_DNA"/>
</dbReference>
<dbReference type="AlphaFoldDB" id="A0A9D9N2M6"/>
<dbReference type="Pfam" id="PF10016">
    <property type="entry name" value="DUF2259"/>
    <property type="match status" value="1"/>
</dbReference>
<reference evidence="2" key="2">
    <citation type="journal article" date="2021" name="PeerJ">
        <title>Extensive microbial diversity within the chicken gut microbiome revealed by metagenomics and culture.</title>
        <authorList>
            <person name="Gilroy R."/>
            <person name="Ravi A."/>
            <person name="Getino M."/>
            <person name="Pursley I."/>
            <person name="Horton D.L."/>
            <person name="Alikhan N.F."/>
            <person name="Baker D."/>
            <person name="Gharbi K."/>
            <person name="Hall N."/>
            <person name="Watson M."/>
            <person name="Adriaenssens E.M."/>
            <person name="Foster-Nyarko E."/>
            <person name="Jarju S."/>
            <person name="Secka A."/>
            <person name="Antonio M."/>
            <person name="Oren A."/>
            <person name="Chaudhuri R.R."/>
            <person name="La Ragione R."/>
            <person name="Hildebrand F."/>
            <person name="Pallen M.J."/>
        </authorList>
    </citation>
    <scope>NUCLEOTIDE SEQUENCE</scope>
    <source>
        <strain evidence="2">10532</strain>
    </source>
</reference>
<evidence type="ECO:0000313" key="2">
    <source>
        <dbReference type="EMBL" id="MBO8457893.1"/>
    </source>
</evidence>
<protein>
    <submittedName>
        <fullName evidence="2">DUF2259 domain-containing protein</fullName>
    </submittedName>
</protein>
<reference evidence="2" key="1">
    <citation type="submission" date="2020-10" db="EMBL/GenBank/DDBJ databases">
        <authorList>
            <person name="Gilroy R."/>
        </authorList>
    </citation>
    <scope>NUCLEOTIDE SEQUENCE</scope>
    <source>
        <strain evidence="2">10532</strain>
    </source>
</reference>
<dbReference type="Proteomes" id="UP000823638">
    <property type="component" value="Unassembled WGS sequence"/>
</dbReference>
<comment type="caution">
    <text evidence="2">The sequence shown here is derived from an EMBL/GenBank/DDBJ whole genome shotgun (WGS) entry which is preliminary data.</text>
</comment>
<proteinExistence type="predicted"/>
<evidence type="ECO:0000256" key="1">
    <source>
        <dbReference type="SAM" id="SignalP"/>
    </source>
</evidence>
<sequence length="228" mass="25685">MKKTLLTVLISLFSLSVFCGDLATFVDLGFSKDGKKYMFGQYGVTDSEIQGYAEIYIVDVEKNEYVEGGVFRRLPSKETEGKDGKGLFNMLISAADGKAKAMGIDYSDTGKPLFVLADAADEGKNISFRDFEKKRNFEMNLKSSVYGKDSKVLSSFYIDTRIFDEYGNEIFSGKVGNPDYQRKNVSDYEIRRVITNKTGNSVVCIIEKKEYDRNGPSSRFMVETFTIN</sequence>
<feature type="chain" id="PRO_5039024221" evidence="1">
    <location>
        <begin position="20"/>
        <end position="228"/>
    </location>
</feature>